<dbReference type="PANTHER" id="PTHR38100:SF1">
    <property type="entry name" value="HIGH FREQUENCY LYSOGENIZATION PROTEIN HFLD"/>
    <property type="match status" value="1"/>
</dbReference>
<keyword evidence="1 4" id="KW-1003">Cell membrane</keyword>
<evidence type="ECO:0000256" key="4">
    <source>
        <dbReference type="HAMAP-Rule" id="MF_00695"/>
    </source>
</evidence>
<dbReference type="InterPro" id="IPR035932">
    <property type="entry name" value="HflD-like_sf"/>
</dbReference>
<keyword evidence="2 4" id="KW-0963">Cytoplasm</keyword>
<comment type="caution">
    <text evidence="5">The sequence shown here is derived from an EMBL/GenBank/DDBJ whole genome shotgun (WGS) entry which is preliminary data.</text>
</comment>
<feature type="coiled-coil region" evidence="4">
    <location>
        <begin position="90"/>
        <end position="124"/>
    </location>
</feature>
<proteinExistence type="inferred from homology"/>
<keyword evidence="6" id="KW-1185">Reference proteome</keyword>
<dbReference type="HAMAP" id="MF_00695">
    <property type="entry name" value="HflD_protein"/>
    <property type="match status" value="1"/>
</dbReference>
<protein>
    <recommendedName>
        <fullName evidence="4">High frequency lysogenization protein HflD homolog</fullName>
    </recommendedName>
</protein>
<sequence length="212" mass="23540">MQHSIETQTLALAGMCQALKLLQQVTRTNDVALSDLQLCLASIANLSPAEPLDIYGKDLANLKAGYQCLVEQLGDNQRKDVELTRYVVSVIALERKLSKNRDNLDNLGKRLSRLEQQLQHFAITDENIIANLADIYVECISSLGTRIQVAGQPELLKQPLVQHKVRALLLAAIRAVVLWRQAGGSRLHFIFKRKALLSEAKSVLQTIAPTHS</sequence>
<comment type="subcellular location">
    <subcellularLocation>
        <location evidence="4">Cytoplasm</location>
    </subcellularLocation>
    <subcellularLocation>
        <location evidence="4">Cell membrane</location>
        <topology evidence="4">Peripheral membrane protein</topology>
        <orientation evidence="4">Cytoplasmic side</orientation>
    </subcellularLocation>
</comment>
<evidence type="ECO:0000313" key="6">
    <source>
        <dbReference type="Proteomes" id="UP000276260"/>
    </source>
</evidence>
<dbReference type="Gene3D" id="1.10.3890.10">
    <property type="entry name" value="HflD-like"/>
    <property type="match status" value="1"/>
</dbReference>
<comment type="similarity">
    <text evidence="4">Belongs to the HflD family.</text>
</comment>
<dbReference type="GO" id="GO:0005886">
    <property type="term" value="C:plasma membrane"/>
    <property type="evidence" value="ECO:0007669"/>
    <property type="project" value="UniProtKB-SubCell"/>
</dbReference>
<dbReference type="NCBIfam" id="NF001248">
    <property type="entry name" value="PRK00218.1-4"/>
    <property type="match status" value="1"/>
</dbReference>
<organism evidence="5 6">
    <name type="scientific">Rheinheimera mesophila</name>
    <dbReference type="NCBI Taxonomy" id="1547515"/>
    <lineage>
        <taxon>Bacteria</taxon>
        <taxon>Pseudomonadati</taxon>
        <taxon>Pseudomonadota</taxon>
        <taxon>Gammaproteobacteria</taxon>
        <taxon>Chromatiales</taxon>
        <taxon>Chromatiaceae</taxon>
        <taxon>Rheinheimera</taxon>
    </lineage>
</organism>
<dbReference type="NCBIfam" id="NF001246">
    <property type="entry name" value="PRK00218.1-2"/>
    <property type="match status" value="1"/>
</dbReference>
<evidence type="ECO:0000256" key="1">
    <source>
        <dbReference type="ARBA" id="ARBA00022475"/>
    </source>
</evidence>
<evidence type="ECO:0000256" key="3">
    <source>
        <dbReference type="ARBA" id="ARBA00023136"/>
    </source>
</evidence>
<dbReference type="Proteomes" id="UP000276260">
    <property type="component" value="Unassembled WGS sequence"/>
</dbReference>
<reference evidence="5 6" key="1">
    <citation type="submission" date="2018-11" db="EMBL/GenBank/DDBJ databases">
        <title>Draft genome analysis of Rheinheimera mesophila isolated from an industrial waste site.</title>
        <authorList>
            <person name="Yu Q."/>
            <person name="Qi Y."/>
            <person name="Zhang H."/>
            <person name="Lu Y."/>
            <person name="Pu J."/>
        </authorList>
    </citation>
    <scope>NUCLEOTIDE SEQUENCE [LARGE SCALE GENOMIC DNA]</scope>
    <source>
        <strain evidence="5 6">IITR13</strain>
    </source>
</reference>
<gene>
    <name evidence="4 5" type="primary">hflD</name>
    <name evidence="5" type="ORF">EIK76_02460</name>
</gene>
<dbReference type="OrthoDB" id="9788031at2"/>
<name>A0A3P3QRA4_9GAMM</name>
<keyword evidence="4" id="KW-0175">Coiled coil</keyword>
<dbReference type="Pfam" id="PF04356">
    <property type="entry name" value="DUF489"/>
    <property type="match status" value="1"/>
</dbReference>
<evidence type="ECO:0000313" key="5">
    <source>
        <dbReference type="EMBL" id="RRJ22970.1"/>
    </source>
</evidence>
<dbReference type="SUPFAM" id="SSF101322">
    <property type="entry name" value="YcfC-like"/>
    <property type="match status" value="1"/>
</dbReference>
<dbReference type="InterPro" id="IPR007451">
    <property type="entry name" value="HflD"/>
</dbReference>
<accession>A0A3P3QRA4</accession>
<dbReference type="EMBL" id="RRCF01000001">
    <property type="protein sequence ID" value="RRJ22970.1"/>
    <property type="molecule type" value="Genomic_DNA"/>
</dbReference>
<evidence type="ECO:0000256" key="2">
    <source>
        <dbReference type="ARBA" id="ARBA00022490"/>
    </source>
</evidence>
<dbReference type="RefSeq" id="WP_046518726.1">
    <property type="nucleotide sequence ID" value="NZ_LAVS01000004.1"/>
</dbReference>
<keyword evidence="3 4" id="KW-0472">Membrane</keyword>
<dbReference type="AlphaFoldDB" id="A0A3P3QRA4"/>
<dbReference type="PANTHER" id="PTHR38100">
    <property type="entry name" value="HIGH FREQUENCY LYSOGENIZATION PROTEIN HFLD"/>
    <property type="match status" value="1"/>
</dbReference>
<dbReference type="GO" id="GO:0005737">
    <property type="term" value="C:cytoplasm"/>
    <property type="evidence" value="ECO:0007669"/>
    <property type="project" value="UniProtKB-SubCell"/>
</dbReference>